<evidence type="ECO:0000313" key="2">
    <source>
        <dbReference type="Proteomes" id="UP000067444"/>
    </source>
</evidence>
<dbReference type="EMBL" id="CP012160">
    <property type="protein sequence ID" value="AKS46670.1"/>
    <property type="molecule type" value="Genomic_DNA"/>
</dbReference>
<name>A0A0K0Y6X1_9RHOB</name>
<dbReference type="Proteomes" id="UP000067444">
    <property type="component" value="Chromosome"/>
</dbReference>
<reference evidence="1 2" key="1">
    <citation type="journal article" date="2015" name="Genome Announc.">
        <title>Closed Genome Sequence of Octadecabacter temperatus SB1, the First Mesophilic Species of the Genus Octadecabacter.</title>
        <authorList>
            <person name="Voget S."/>
            <person name="Billerbeck S."/>
            <person name="Simon M."/>
            <person name="Daniel R."/>
        </authorList>
    </citation>
    <scope>NUCLEOTIDE SEQUENCE [LARGE SCALE GENOMIC DNA]</scope>
    <source>
        <strain evidence="1 2">SB1</strain>
    </source>
</reference>
<accession>A0A0K0Y6X1</accession>
<keyword evidence="2" id="KW-1185">Reference proteome</keyword>
<protein>
    <submittedName>
        <fullName evidence="1">AhpC/TSA family protein</fullName>
    </submittedName>
</protein>
<dbReference type="InterPro" id="IPR000866">
    <property type="entry name" value="AhpC/TSA"/>
</dbReference>
<dbReference type="SUPFAM" id="SSF52833">
    <property type="entry name" value="Thioredoxin-like"/>
    <property type="match status" value="1"/>
</dbReference>
<proteinExistence type="predicted"/>
<dbReference type="OrthoDB" id="9809746at2"/>
<sequence>MPTPKPVADSILAPMSFPRVGGGEITVGGDTENWTLLIVYRGKHCPRCKKYLNVLNNMRNDWTDAGFDIAVVSADSLEKAQADQTEFGWDFDLGYGLSEAQMDQLGVYVTDPLSPAEADGRFAEPGTFVLRPDGSQIIVAISNGPAVRPDLSELLDGMIFNKTNDRPARGKV</sequence>
<dbReference type="PROSITE" id="PS51352">
    <property type="entry name" value="THIOREDOXIN_2"/>
    <property type="match status" value="1"/>
</dbReference>
<dbReference type="GO" id="GO:0016209">
    <property type="term" value="F:antioxidant activity"/>
    <property type="evidence" value="ECO:0007669"/>
    <property type="project" value="InterPro"/>
</dbReference>
<dbReference type="Gene3D" id="3.40.30.10">
    <property type="entry name" value="Glutaredoxin"/>
    <property type="match status" value="1"/>
</dbReference>
<dbReference type="InterPro" id="IPR013766">
    <property type="entry name" value="Thioredoxin_domain"/>
</dbReference>
<dbReference type="AlphaFoldDB" id="A0A0K0Y6X1"/>
<organism evidence="1 2">
    <name type="scientific">Octadecabacter temperatus</name>
    <dbReference type="NCBI Taxonomy" id="1458307"/>
    <lineage>
        <taxon>Bacteria</taxon>
        <taxon>Pseudomonadati</taxon>
        <taxon>Pseudomonadota</taxon>
        <taxon>Alphaproteobacteria</taxon>
        <taxon>Rhodobacterales</taxon>
        <taxon>Roseobacteraceae</taxon>
        <taxon>Octadecabacter</taxon>
    </lineage>
</organism>
<dbReference type="GO" id="GO:0016491">
    <property type="term" value="F:oxidoreductase activity"/>
    <property type="evidence" value="ECO:0007669"/>
    <property type="project" value="InterPro"/>
</dbReference>
<evidence type="ECO:0000313" key="1">
    <source>
        <dbReference type="EMBL" id="AKS46670.1"/>
    </source>
</evidence>
<dbReference type="PATRIC" id="fig|1458307.3.peg.2146"/>
<dbReference type="KEGG" id="otm:OSB_21310"/>
<dbReference type="RefSeq" id="WP_049834956.1">
    <property type="nucleotide sequence ID" value="NZ_CP012160.1"/>
</dbReference>
<dbReference type="InterPro" id="IPR036249">
    <property type="entry name" value="Thioredoxin-like_sf"/>
</dbReference>
<dbReference type="STRING" id="1458307.OSB_21310"/>
<gene>
    <name evidence="1" type="ORF">OSB_21310</name>
</gene>
<dbReference type="Pfam" id="PF00578">
    <property type="entry name" value="AhpC-TSA"/>
    <property type="match status" value="1"/>
</dbReference>